<evidence type="ECO:0000313" key="2">
    <source>
        <dbReference type="Proteomes" id="UP000763505"/>
    </source>
</evidence>
<dbReference type="RefSeq" id="WP_180366263.1">
    <property type="nucleotide sequence ID" value="NZ_FOIT01000004.1"/>
</dbReference>
<dbReference type="EMBL" id="DYYI01000054">
    <property type="protein sequence ID" value="HJE19691.1"/>
    <property type="molecule type" value="Genomic_DNA"/>
</dbReference>
<protein>
    <submittedName>
        <fullName evidence="1">Uncharacterized protein</fullName>
    </submittedName>
</protein>
<reference evidence="1" key="2">
    <citation type="submission" date="2021-09" db="EMBL/GenBank/DDBJ databases">
        <authorList>
            <person name="Gilroy R."/>
        </authorList>
    </citation>
    <scope>NUCLEOTIDE SEQUENCE</scope>
    <source>
        <strain evidence="1">6019</strain>
    </source>
</reference>
<accession>A0A921JB04</accession>
<organism evidence="1 2">
    <name type="scientific">Aliicoccus persicus</name>
    <dbReference type="NCBI Taxonomy" id="930138"/>
    <lineage>
        <taxon>Bacteria</taxon>
        <taxon>Bacillati</taxon>
        <taxon>Bacillota</taxon>
        <taxon>Bacilli</taxon>
        <taxon>Bacillales</taxon>
        <taxon>Staphylococcaceae</taxon>
        <taxon>Aliicoccus</taxon>
    </lineage>
</organism>
<name>A0A921JB04_9STAP</name>
<dbReference type="InterPro" id="IPR049839">
    <property type="entry name" value="Lmo0850-like"/>
</dbReference>
<comment type="caution">
    <text evidence="1">The sequence shown here is derived from an EMBL/GenBank/DDBJ whole genome shotgun (WGS) entry which is preliminary data.</text>
</comment>
<reference evidence="1" key="1">
    <citation type="journal article" date="2021" name="PeerJ">
        <title>Extensive microbial diversity within the chicken gut microbiome revealed by metagenomics and culture.</title>
        <authorList>
            <person name="Gilroy R."/>
            <person name="Ravi A."/>
            <person name="Getino M."/>
            <person name="Pursley I."/>
            <person name="Horton D.L."/>
            <person name="Alikhan N.F."/>
            <person name="Baker D."/>
            <person name="Gharbi K."/>
            <person name="Hall N."/>
            <person name="Watson M."/>
            <person name="Adriaenssens E.M."/>
            <person name="Foster-Nyarko E."/>
            <person name="Jarju S."/>
            <person name="Secka A."/>
            <person name="Antonio M."/>
            <person name="Oren A."/>
            <person name="Chaudhuri R.R."/>
            <person name="La Ragione R."/>
            <person name="Hildebrand F."/>
            <person name="Pallen M.J."/>
        </authorList>
    </citation>
    <scope>NUCLEOTIDE SEQUENCE</scope>
    <source>
        <strain evidence="1">6019</strain>
    </source>
</reference>
<proteinExistence type="predicted"/>
<dbReference type="Proteomes" id="UP000763505">
    <property type="component" value="Unassembled WGS sequence"/>
</dbReference>
<sequence length="49" mass="5529">MKEQSNSKVEAIVEILKELGVKVSVTKSKFEMVNAITHKEVLKLKESNI</sequence>
<dbReference type="AlphaFoldDB" id="A0A921JB04"/>
<evidence type="ECO:0000313" key="1">
    <source>
        <dbReference type="EMBL" id="HJE19691.1"/>
    </source>
</evidence>
<gene>
    <name evidence="1" type="ORF">K8V35_05000</name>
</gene>
<dbReference type="NCBIfam" id="NF040845">
    <property type="entry name" value="lmo0850_fam"/>
    <property type="match status" value="1"/>
</dbReference>